<feature type="transmembrane region" description="Helical" evidence="4">
    <location>
        <begin position="407"/>
        <end position="426"/>
    </location>
</feature>
<dbReference type="InterPro" id="IPR011701">
    <property type="entry name" value="MFS"/>
</dbReference>
<dbReference type="SUPFAM" id="SSF103473">
    <property type="entry name" value="MFS general substrate transporter"/>
    <property type="match status" value="1"/>
</dbReference>
<dbReference type="InterPro" id="IPR020846">
    <property type="entry name" value="MFS_dom"/>
</dbReference>
<evidence type="ECO:0000256" key="4">
    <source>
        <dbReference type="SAM" id="Phobius"/>
    </source>
</evidence>
<feature type="transmembrane region" description="Helical" evidence="4">
    <location>
        <begin position="65"/>
        <end position="87"/>
    </location>
</feature>
<feature type="transmembrane region" description="Helical" evidence="4">
    <location>
        <begin position="316"/>
        <end position="335"/>
    </location>
</feature>
<keyword evidence="2 4" id="KW-1133">Transmembrane helix</keyword>
<dbReference type="PANTHER" id="PTHR23528:SF1">
    <property type="entry name" value="MAJOR FACILITATOR SUPERFAMILY (MFS) PROFILE DOMAIN-CONTAINING PROTEIN"/>
    <property type="match status" value="1"/>
</dbReference>
<feature type="transmembrane region" description="Helical" evidence="4">
    <location>
        <begin position="35"/>
        <end position="59"/>
    </location>
</feature>
<sequence>MIDDEAGVAVRGLPMPFGACADAAPPACRVGWPFIAIYGMAYMGLWMALLPPILVGLAMRVSEIAPAHATASLSLVVGVGALIALFGNPFFGSLSDRTTSRFGMRRPWLIAGATGGAVGLAVIATAVSVPQLLLGWCITQLAYNAQLAALTAILADQIPASQRGMVSGIVGVSVPVGMVGGTYLVELLAHSTLAIFLVPAVIALIGACLLAWVLPDRRLVAMQRLRYGWRGLLGSFWINPLHYPDFAWAWGSRFLLYAGVALLMTYQEFYLIHQLGCPPAAAPRWIFLSTLVQSAAVAVSSVVGGGLSDARGRRKAFVCSTALIYALALLIIAFATSYTLFLMAMAITGLAQGGYLAADLALVTDVLPERETHAARNFGIFNIASVMPQSLMPAIAPGILLASGGSYTALFALAACLVTLGAWAILPVRGAR</sequence>
<feature type="transmembrane region" description="Helical" evidence="4">
    <location>
        <begin position="191"/>
        <end position="214"/>
    </location>
</feature>
<evidence type="ECO:0000256" key="1">
    <source>
        <dbReference type="ARBA" id="ARBA00022692"/>
    </source>
</evidence>
<evidence type="ECO:0000256" key="3">
    <source>
        <dbReference type="ARBA" id="ARBA00023136"/>
    </source>
</evidence>
<dbReference type="InterPro" id="IPR036259">
    <property type="entry name" value="MFS_trans_sf"/>
</dbReference>
<evidence type="ECO:0000256" key="2">
    <source>
        <dbReference type="ARBA" id="ARBA00022989"/>
    </source>
</evidence>
<dbReference type="GO" id="GO:0022857">
    <property type="term" value="F:transmembrane transporter activity"/>
    <property type="evidence" value="ECO:0007669"/>
    <property type="project" value="InterPro"/>
</dbReference>
<evidence type="ECO:0000313" key="6">
    <source>
        <dbReference type="EMBL" id="XBS88502.1"/>
    </source>
</evidence>
<organism evidence="6">
    <name type="scientific">Rhodanobacter sp. IGA1.0</name>
    <dbReference type="NCBI Taxonomy" id="3158582"/>
    <lineage>
        <taxon>Bacteria</taxon>
        <taxon>Pseudomonadati</taxon>
        <taxon>Pseudomonadota</taxon>
        <taxon>Gammaproteobacteria</taxon>
        <taxon>Lysobacterales</taxon>
        <taxon>Rhodanobacteraceae</taxon>
        <taxon>Rhodanobacter</taxon>
    </lineage>
</organism>
<proteinExistence type="predicted"/>
<feature type="domain" description="Major facilitator superfamily (MFS) profile" evidence="5">
    <location>
        <begin position="32"/>
        <end position="432"/>
    </location>
</feature>
<dbReference type="PANTHER" id="PTHR23528">
    <property type="match status" value="1"/>
</dbReference>
<protein>
    <submittedName>
        <fullName evidence="6">MFS transporter</fullName>
    </submittedName>
</protein>
<feature type="transmembrane region" description="Helical" evidence="4">
    <location>
        <begin position="285"/>
        <end position="304"/>
    </location>
</feature>
<dbReference type="EMBL" id="CP157948">
    <property type="protein sequence ID" value="XBS88502.1"/>
    <property type="molecule type" value="Genomic_DNA"/>
</dbReference>
<dbReference type="Gene3D" id="1.20.1250.20">
    <property type="entry name" value="MFS general substrate transporter like domains"/>
    <property type="match status" value="2"/>
</dbReference>
<feature type="transmembrane region" description="Helical" evidence="4">
    <location>
        <begin position="133"/>
        <end position="154"/>
    </location>
</feature>
<gene>
    <name evidence="6" type="ORF">ABNK63_08665</name>
</gene>
<reference evidence="6" key="1">
    <citation type="submission" date="2024-06" db="EMBL/GenBank/DDBJ databases">
        <authorList>
            <person name="Sun Y."/>
        </authorList>
    </citation>
    <scope>NUCLEOTIDE SEQUENCE</scope>
    <source>
        <strain evidence="6">IGA1.0</strain>
    </source>
</reference>
<feature type="transmembrane region" description="Helical" evidence="4">
    <location>
        <begin position="166"/>
        <end position="185"/>
    </location>
</feature>
<dbReference type="AlphaFoldDB" id="A0AAU7QG37"/>
<dbReference type="RefSeq" id="WP_350015402.1">
    <property type="nucleotide sequence ID" value="NZ_CP157948.1"/>
</dbReference>
<evidence type="ECO:0000259" key="5">
    <source>
        <dbReference type="PROSITE" id="PS50850"/>
    </source>
</evidence>
<feature type="transmembrane region" description="Helical" evidence="4">
    <location>
        <begin position="379"/>
        <end position="401"/>
    </location>
</feature>
<keyword evidence="3 4" id="KW-0472">Membrane</keyword>
<keyword evidence="1 4" id="KW-0812">Transmembrane</keyword>
<accession>A0AAU7QG37</accession>
<name>A0AAU7QG37_9GAMM</name>
<dbReference type="Pfam" id="PF07690">
    <property type="entry name" value="MFS_1"/>
    <property type="match status" value="1"/>
</dbReference>
<feature type="transmembrane region" description="Helical" evidence="4">
    <location>
        <begin position="108"/>
        <end position="127"/>
    </location>
</feature>
<feature type="transmembrane region" description="Helical" evidence="4">
    <location>
        <begin position="254"/>
        <end position="273"/>
    </location>
</feature>
<dbReference type="PROSITE" id="PS50850">
    <property type="entry name" value="MFS"/>
    <property type="match status" value="1"/>
</dbReference>